<evidence type="ECO:0000256" key="7">
    <source>
        <dbReference type="ARBA" id="ARBA00023157"/>
    </source>
</evidence>
<name>A0A7N0VGY5_KALFE</name>
<accession>A0A7N0VGY5</accession>
<comment type="catalytic activity">
    <reaction evidence="9">
        <text>[(1-&gt;4)-alpha-D-galacturonosyl methyl ester](n) + n H2O = [(1-&gt;4)-alpha-D-galacturonosyl](n) + n methanol + n H(+)</text>
        <dbReference type="Rhea" id="RHEA:22380"/>
        <dbReference type="Rhea" id="RHEA-COMP:14570"/>
        <dbReference type="Rhea" id="RHEA-COMP:14573"/>
        <dbReference type="ChEBI" id="CHEBI:15377"/>
        <dbReference type="ChEBI" id="CHEBI:15378"/>
        <dbReference type="ChEBI" id="CHEBI:17790"/>
        <dbReference type="ChEBI" id="CHEBI:140522"/>
        <dbReference type="ChEBI" id="CHEBI:140523"/>
        <dbReference type="EC" id="3.1.1.11"/>
    </reaction>
</comment>
<dbReference type="AlphaFoldDB" id="A0A7N0VGY5"/>
<dbReference type="GO" id="GO:0042545">
    <property type="term" value="P:cell wall modification"/>
    <property type="evidence" value="ECO:0007669"/>
    <property type="project" value="InterPro"/>
</dbReference>
<evidence type="ECO:0000256" key="1">
    <source>
        <dbReference type="ARBA" id="ARBA00005184"/>
    </source>
</evidence>
<keyword evidence="11" id="KW-0472">Membrane</keyword>
<reference evidence="13" key="1">
    <citation type="submission" date="2021-01" db="UniProtKB">
        <authorList>
            <consortium name="EnsemblPlants"/>
        </authorList>
    </citation>
    <scope>IDENTIFICATION</scope>
</reference>
<dbReference type="Pfam" id="PF01095">
    <property type="entry name" value="Pectinesterase"/>
    <property type="match status" value="1"/>
</dbReference>
<dbReference type="UniPathway" id="UPA00545">
    <property type="reaction ID" value="UER00823"/>
</dbReference>
<dbReference type="SMART" id="SM00856">
    <property type="entry name" value="PMEI"/>
    <property type="match status" value="1"/>
</dbReference>
<keyword evidence="6" id="KW-0063">Aspartyl esterase</keyword>
<evidence type="ECO:0000256" key="6">
    <source>
        <dbReference type="ARBA" id="ARBA00023085"/>
    </source>
</evidence>
<dbReference type="InterPro" id="IPR000070">
    <property type="entry name" value="Pectinesterase_cat"/>
</dbReference>
<dbReference type="NCBIfam" id="TIGR01614">
    <property type="entry name" value="PME_inhib"/>
    <property type="match status" value="1"/>
</dbReference>
<evidence type="ECO:0000256" key="5">
    <source>
        <dbReference type="ARBA" id="ARBA00022801"/>
    </source>
</evidence>
<evidence type="ECO:0000256" key="3">
    <source>
        <dbReference type="ARBA" id="ARBA00007786"/>
    </source>
</evidence>
<evidence type="ECO:0000259" key="12">
    <source>
        <dbReference type="SMART" id="SM00856"/>
    </source>
</evidence>
<dbReference type="PANTHER" id="PTHR31707">
    <property type="entry name" value="PECTINESTERASE"/>
    <property type="match status" value="1"/>
</dbReference>
<comment type="pathway">
    <text evidence="1">Glycan metabolism; pectin degradation; 2-dehydro-3-deoxy-D-gluconate from pectin: step 1/5.</text>
</comment>
<evidence type="ECO:0000256" key="10">
    <source>
        <dbReference type="ARBA" id="ARBA00057335"/>
    </source>
</evidence>
<evidence type="ECO:0000256" key="9">
    <source>
        <dbReference type="ARBA" id="ARBA00047928"/>
    </source>
</evidence>
<keyword evidence="11" id="KW-1133">Transmembrane helix</keyword>
<keyword evidence="8" id="KW-0325">Glycoprotein</keyword>
<dbReference type="OMA" id="NCHELLS"/>
<dbReference type="InterPro" id="IPR011050">
    <property type="entry name" value="Pectin_lyase_fold/virulence"/>
</dbReference>
<feature type="transmembrane region" description="Helical" evidence="11">
    <location>
        <begin position="28"/>
        <end position="51"/>
    </location>
</feature>
<dbReference type="SUPFAM" id="SSF101148">
    <property type="entry name" value="Plant invertase/pectin methylesterase inhibitor"/>
    <property type="match status" value="1"/>
</dbReference>
<evidence type="ECO:0000256" key="11">
    <source>
        <dbReference type="SAM" id="Phobius"/>
    </source>
</evidence>
<dbReference type="Proteomes" id="UP000594263">
    <property type="component" value="Unplaced"/>
</dbReference>
<dbReference type="FunFam" id="1.20.140.40:FF:000001">
    <property type="entry name" value="Pectinesterase"/>
    <property type="match status" value="1"/>
</dbReference>
<keyword evidence="5" id="KW-0378">Hydrolase</keyword>
<dbReference type="GO" id="GO:0004857">
    <property type="term" value="F:enzyme inhibitor activity"/>
    <property type="evidence" value="ECO:0007669"/>
    <property type="project" value="InterPro"/>
</dbReference>
<keyword evidence="7" id="KW-1015">Disulfide bond</keyword>
<evidence type="ECO:0000313" key="13">
    <source>
        <dbReference type="EnsemblPlants" id="Kaladp0747s0003.1.v1.1"/>
    </source>
</evidence>
<keyword evidence="14" id="KW-1185">Reference proteome</keyword>
<organism evidence="13 14">
    <name type="scientific">Kalanchoe fedtschenkoi</name>
    <name type="common">Lavender scallops</name>
    <name type="synonym">South American air plant</name>
    <dbReference type="NCBI Taxonomy" id="63787"/>
    <lineage>
        <taxon>Eukaryota</taxon>
        <taxon>Viridiplantae</taxon>
        <taxon>Streptophyta</taxon>
        <taxon>Embryophyta</taxon>
        <taxon>Tracheophyta</taxon>
        <taxon>Spermatophyta</taxon>
        <taxon>Magnoliopsida</taxon>
        <taxon>eudicotyledons</taxon>
        <taxon>Gunneridae</taxon>
        <taxon>Pentapetalae</taxon>
        <taxon>Saxifragales</taxon>
        <taxon>Crassulaceae</taxon>
        <taxon>Kalanchoe</taxon>
    </lineage>
</organism>
<proteinExistence type="inferred from homology"/>
<dbReference type="EnsemblPlants" id="Kaladp0747s0003.1.v1.1">
    <property type="protein sequence ID" value="Kaladp0747s0003.1.v1.1"/>
    <property type="gene ID" value="Kaladp0747s0003.v1.1"/>
</dbReference>
<comment type="function">
    <text evidence="10">Acts in the modification of cell walls via demethylesterification of cell wall pectin.</text>
</comment>
<evidence type="ECO:0000313" key="14">
    <source>
        <dbReference type="Proteomes" id="UP000594263"/>
    </source>
</evidence>
<feature type="domain" description="Pectinesterase inhibitor" evidence="12">
    <location>
        <begin position="66"/>
        <end position="220"/>
    </location>
</feature>
<dbReference type="Gene3D" id="2.160.20.10">
    <property type="entry name" value="Single-stranded right-handed beta-helix, Pectin lyase-like"/>
    <property type="match status" value="1"/>
</dbReference>
<dbReference type="Gramene" id="Kaladp0747s0003.1.v1.1">
    <property type="protein sequence ID" value="Kaladp0747s0003.1.v1.1"/>
    <property type="gene ID" value="Kaladp0747s0003.v1.1"/>
</dbReference>
<evidence type="ECO:0000256" key="4">
    <source>
        <dbReference type="ARBA" id="ARBA00013229"/>
    </source>
</evidence>
<comment type="similarity">
    <text evidence="2">In the N-terminal section; belongs to the PMEI family.</text>
</comment>
<sequence length="570" mass="62649">MMDAATSSKRSEAQQQRLLVRRRDMRRYIIILTSFIVLVGVVVVVVIGTHVSSKVDVDPNTSPLMSLAATIKAVCNVTLYKHSCYDSLMSSRPKTGQPDELFRLSLLVSLDELNKTSQQLQLGGVVWGYWNATMTKLALQNCGELLGMAMDQVKDSIVLVPSALSHYMSTVNDLKTWLSAATTYHDTCLDGFEFSSEDSRLKVSEMLKHSTELTSNSLALANWFSSTIKYPRRLLTHEAPEWWAGVVVRRLMSSSKLTKINANITVAKDGEGMYRNISAALKAVPDKSNATFIIYVKKGVYAENVRVEKSKWNVIMIGDGANMTVVTGSLNVVDGTPTFSSATLAVFGKGFMARDMGFYNTAGAMKRQAVALMSTADKSAFYRCGIDGFQNTLYAHSNRQFYRSCDIYGTVDVIIGNSAVVLQNCNILLKAPIPGQQNTITAQGKSDPNMNTGTSVQNCTVSPHGNLTDDVRSYLGRPWKDFSTTIFMSSYLSNIIHPDGWSPWVGTTAPDTIFYAEYMNKGPGAVAENRVNWTGLHLKVTEKVASGFTVRGLLQGDEWIPSEVPRSAGL</sequence>
<dbReference type="GO" id="GO:0045490">
    <property type="term" value="P:pectin catabolic process"/>
    <property type="evidence" value="ECO:0007669"/>
    <property type="project" value="UniProtKB-UniPathway"/>
</dbReference>
<dbReference type="InterPro" id="IPR012334">
    <property type="entry name" value="Pectin_lyas_fold"/>
</dbReference>
<dbReference type="InterPro" id="IPR035513">
    <property type="entry name" value="Invertase/methylesterase_inhib"/>
</dbReference>
<evidence type="ECO:0000256" key="2">
    <source>
        <dbReference type="ARBA" id="ARBA00006027"/>
    </source>
</evidence>
<evidence type="ECO:0000256" key="8">
    <source>
        <dbReference type="ARBA" id="ARBA00023180"/>
    </source>
</evidence>
<dbReference type="EC" id="3.1.1.11" evidence="4"/>
<dbReference type="Gene3D" id="1.20.140.40">
    <property type="entry name" value="Invertase/pectin methylesterase inhibitor family protein"/>
    <property type="match status" value="1"/>
</dbReference>
<keyword evidence="11" id="KW-0812">Transmembrane</keyword>
<dbReference type="SUPFAM" id="SSF51126">
    <property type="entry name" value="Pectin lyase-like"/>
    <property type="match status" value="1"/>
</dbReference>
<dbReference type="FunFam" id="2.160.20.10:FF:000001">
    <property type="entry name" value="Pectinesterase"/>
    <property type="match status" value="1"/>
</dbReference>
<dbReference type="CDD" id="cd15798">
    <property type="entry name" value="PMEI-like_3"/>
    <property type="match status" value="1"/>
</dbReference>
<dbReference type="GO" id="GO:0030599">
    <property type="term" value="F:pectinesterase activity"/>
    <property type="evidence" value="ECO:0007669"/>
    <property type="project" value="UniProtKB-EC"/>
</dbReference>
<dbReference type="Pfam" id="PF04043">
    <property type="entry name" value="PMEI"/>
    <property type="match status" value="1"/>
</dbReference>
<comment type="similarity">
    <text evidence="3">In the C-terminal section; belongs to the pectinesterase family.</text>
</comment>
<dbReference type="InterPro" id="IPR006501">
    <property type="entry name" value="Pectinesterase_inhib_dom"/>
</dbReference>
<protein>
    <recommendedName>
        <fullName evidence="4">pectinesterase</fullName>
        <ecNumber evidence="4">3.1.1.11</ecNumber>
    </recommendedName>
</protein>